<organism evidence="13 14">
    <name type="scientific">Trapa natans</name>
    <name type="common">Water chestnut</name>
    <dbReference type="NCBI Taxonomy" id="22666"/>
    <lineage>
        <taxon>Eukaryota</taxon>
        <taxon>Viridiplantae</taxon>
        <taxon>Streptophyta</taxon>
        <taxon>Embryophyta</taxon>
        <taxon>Tracheophyta</taxon>
        <taxon>Spermatophyta</taxon>
        <taxon>Magnoliopsida</taxon>
        <taxon>eudicotyledons</taxon>
        <taxon>Gunneridae</taxon>
        <taxon>Pentapetalae</taxon>
        <taxon>rosids</taxon>
        <taxon>malvids</taxon>
        <taxon>Myrtales</taxon>
        <taxon>Lythraceae</taxon>
        <taxon>Trapa</taxon>
    </lineage>
</organism>
<sequence>MRCSSILLLFLLTFVVDFQVCRSDFSPIQERTPAGPSLGSIVLPVSGNVYPLGYYTVSLSVGQPPKLYDLDLDTGSDLTWLQCDAPCTGCTKPRDQQYKPKNNLVHCKDPLCTAIRTPSAHPCTTALQQCDYEIEYADGGSSIGVLVKDSFTIRLANNTRLSPQLAFGCGYNQHSSGPASPPPTSGILGLGNGKAGIVSQLVSLGVMRHVLGHCLSTKGGGFLFLGAGPVPSSNIKWAPMSPHTSLEKHYSSGPAELLIDRKPSSVKGLQVIFDSGSSYSYFNSRAYKAVLDQLRAGLKGKPLKDATEDKSLPVCWRGAKPSKAVDDVKQYFKPLVLRFGKDVQYEILPAAYLVITKHGNACLGILNGAEVGLGDINIIGDISMQDKIVVYDNEKKRIGWAPASCDRPPKS</sequence>
<dbReference type="PANTHER" id="PTHR13683:SF227">
    <property type="entry name" value="EUKARYOTIC ASPARTYL PROTEASE FAMILY PROTEIN"/>
    <property type="match status" value="1"/>
</dbReference>
<comment type="similarity">
    <text evidence="1 10">Belongs to the peptidase A1 family.</text>
</comment>
<dbReference type="Pfam" id="PF14541">
    <property type="entry name" value="TAXi_C"/>
    <property type="match status" value="1"/>
</dbReference>
<feature type="domain" description="Peptidase A1" evidence="12">
    <location>
        <begin position="55"/>
        <end position="401"/>
    </location>
</feature>
<proteinExistence type="inferred from homology"/>
<dbReference type="InterPro" id="IPR033121">
    <property type="entry name" value="PEPTIDASE_A1"/>
</dbReference>
<dbReference type="EMBL" id="JAXQNO010000003">
    <property type="protein sequence ID" value="KAK4801133.1"/>
    <property type="molecule type" value="Genomic_DNA"/>
</dbReference>
<evidence type="ECO:0000313" key="13">
    <source>
        <dbReference type="EMBL" id="KAK4801133.1"/>
    </source>
</evidence>
<dbReference type="InterPro" id="IPR032861">
    <property type="entry name" value="TAXi_N"/>
</dbReference>
<keyword evidence="5 10" id="KW-0064">Aspartyl protease</keyword>
<evidence type="ECO:0000256" key="8">
    <source>
        <dbReference type="ARBA" id="ARBA00077656"/>
    </source>
</evidence>
<feature type="chain" id="PRO_5042979867" description="Aspartic proteinase Asp1" evidence="11">
    <location>
        <begin position="24"/>
        <end position="411"/>
    </location>
</feature>
<keyword evidence="3 11" id="KW-0732">Signal</keyword>
<dbReference type="SUPFAM" id="SSF50630">
    <property type="entry name" value="Acid proteases"/>
    <property type="match status" value="1"/>
</dbReference>
<keyword evidence="2 10" id="KW-0645">Protease</keyword>
<feature type="active site" evidence="9">
    <location>
        <position position="73"/>
    </location>
</feature>
<dbReference type="PROSITE" id="PS51767">
    <property type="entry name" value="PEPTIDASE_A1"/>
    <property type="match status" value="1"/>
</dbReference>
<dbReference type="InterPro" id="IPR001461">
    <property type="entry name" value="Aspartic_peptidase_A1"/>
</dbReference>
<feature type="signal peptide" evidence="11">
    <location>
        <begin position="1"/>
        <end position="23"/>
    </location>
</feature>
<dbReference type="FunFam" id="2.40.70.10:FF:000015">
    <property type="entry name" value="Aspartyl protease family protein"/>
    <property type="match status" value="1"/>
</dbReference>
<keyword evidence="6 10" id="KW-0378">Hydrolase</keyword>
<dbReference type="FunFam" id="2.40.70.10:FF:000027">
    <property type="entry name" value="Aspartic proteinase Asp1 isoform A"/>
    <property type="match status" value="1"/>
</dbReference>
<evidence type="ECO:0000256" key="7">
    <source>
        <dbReference type="ARBA" id="ARBA00068871"/>
    </source>
</evidence>
<evidence type="ECO:0000256" key="3">
    <source>
        <dbReference type="ARBA" id="ARBA00022729"/>
    </source>
</evidence>
<evidence type="ECO:0000256" key="11">
    <source>
        <dbReference type="SAM" id="SignalP"/>
    </source>
</evidence>
<evidence type="ECO:0000256" key="1">
    <source>
        <dbReference type="ARBA" id="ARBA00007447"/>
    </source>
</evidence>
<dbReference type="InterPro" id="IPR021109">
    <property type="entry name" value="Peptidase_aspartic_dom_sf"/>
</dbReference>
<evidence type="ECO:0000256" key="5">
    <source>
        <dbReference type="ARBA" id="ARBA00022750"/>
    </source>
</evidence>
<dbReference type="Gene3D" id="2.40.70.10">
    <property type="entry name" value="Acid Proteases"/>
    <property type="match status" value="2"/>
</dbReference>
<evidence type="ECO:0000256" key="9">
    <source>
        <dbReference type="PIRSR" id="PIRSR601461-1"/>
    </source>
</evidence>
<comment type="caution">
    <text evidence="13">The sequence shown here is derived from an EMBL/GenBank/DDBJ whole genome shotgun (WGS) entry which is preliminary data.</text>
</comment>
<evidence type="ECO:0000256" key="6">
    <source>
        <dbReference type="ARBA" id="ARBA00022801"/>
    </source>
</evidence>
<gene>
    <name evidence="13" type="ORF">SAY86_021620</name>
</gene>
<dbReference type="GO" id="GO:0004190">
    <property type="term" value="F:aspartic-type endopeptidase activity"/>
    <property type="evidence" value="ECO:0007669"/>
    <property type="project" value="UniProtKB-KW"/>
</dbReference>
<dbReference type="PRINTS" id="PR00792">
    <property type="entry name" value="PEPSIN"/>
</dbReference>
<reference evidence="13 14" key="1">
    <citation type="journal article" date="2023" name="Hortic Res">
        <title>Pangenome of water caltrop reveals structural variations and asymmetric subgenome divergence after allopolyploidization.</title>
        <authorList>
            <person name="Zhang X."/>
            <person name="Chen Y."/>
            <person name="Wang L."/>
            <person name="Yuan Y."/>
            <person name="Fang M."/>
            <person name="Shi L."/>
            <person name="Lu R."/>
            <person name="Comes H.P."/>
            <person name="Ma Y."/>
            <person name="Chen Y."/>
            <person name="Huang G."/>
            <person name="Zhou Y."/>
            <person name="Zheng Z."/>
            <person name="Qiu Y."/>
        </authorList>
    </citation>
    <scope>NUCLEOTIDE SEQUENCE [LARGE SCALE GENOMIC DNA]</scope>
    <source>
        <strain evidence="13">F231</strain>
    </source>
</reference>
<name>A0AAN7M2D7_TRANT</name>
<dbReference type="Pfam" id="PF14543">
    <property type="entry name" value="TAXi_N"/>
    <property type="match status" value="1"/>
</dbReference>
<dbReference type="Proteomes" id="UP001346149">
    <property type="component" value="Unassembled WGS sequence"/>
</dbReference>
<dbReference type="AlphaFoldDB" id="A0AAN7M2D7"/>
<keyword evidence="14" id="KW-1185">Reference proteome</keyword>
<evidence type="ECO:0000313" key="14">
    <source>
        <dbReference type="Proteomes" id="UP001346149"/>
    </source>
</evidence>
<dbReference type="InterPro" id="IPR032799">
    <property type="entry name" value="TAXi_C"/>
</dbReference>
<dbReference type="PANTHER" id="PTHR13683">
    <property type="entry name" value="ASPARTYL PROTEASES"/>
    <property type="match status" value="1"/>
</dbReference>
<keyword evidence="4" id="KW-0677">Repeat</keyword>
<dbReference type="InterPro" id="IPR001969">
    <property type="entry name" value="Aspartic_peptidase_AS"/>
</dbReference>
<evidence type="ECO:0000256" key="2">
    <source>
        <dbReference type="ARBA" id="ARBA00022670"/>
    </source>
</evidence>
<evidence type="ECO:0000259" key="12">
    <source>
        <dbReference type="PROSITE" id="PS51767"/>
    </source>
</evidence>
<dbReference type="GO" id="GO:0006508">
    <property type="term" value="P:proteolysis"/>
    <property type="evidence" value="ECO:0007669"/>
    <property type="project" value="UniProtKB-KW"/>
</dbReference>
<feature type="active site" evidence="9">
    <location>
        <position position="274"/>
    </location>
</feature>
<accession>A0AAN7M2D7</accession>
<evidence type="ECO:0000256" key="4">
    <source>
        <dbReference type="ARBA" id="ARBA00022737"/>
    </source>
</evidence>
<protein>
    <recommendedName>
        <fullName evidence="7">Aspartic proteinase Asp1</fullName>
    </recommendedName>
    <alternativeName>
        <fullName evidence="8">Nucellin-like protein</fullName>
    </alternativeName>
</protein>
<dbReference type="PROSITE" id="PS00141">
    <property type="entry name" value="ASP_PROTEASE"/>
    <property type="match status" value="1"/>
</dbReference>
<evidence type="ECO:0000256" key="10">
    <source>
        <dbReference type="RuleBase" id="RU000454"/>
    </source>
</evidence>